<dbReference type="RefSeq" id="WP_028495924.1">
    <property type="nucleotide sequence ID" value="NZ_FOQZ01000001.1"/>
</dbReference>
<protein>
    <recommendedName>
        <fullName evidence="4">PilN domain-containing protein</fullName>
    </recommendedName>
</protein>
<name>A0A7Z7CXB6_9MICO</name>
<evidence type="ECO:0000313" key="2">
    <source>
        <dbReference type="EMBL" id="SFI37041.1"/>
    </source>
</evidence>
<sequence length="214" mass="22580">MALAHPAVSGLGGMPRVNLMPRAEIDRRERGILVRRWLRGVVAALAVVALLAGGAFWLQATAAVRLALENARTNDLLSQVAALAPVRAKLDLVSELEGFRTQAMGADLEWSRLTSLAETALPDGVTLTGFTLTAGLLPVGEDPAAEIGASGDLTLESDSPLETGAFIRSIRGLDGVLSADGREVTAETGVYTYLIRIDYDQTAYTGDFAAEVSE</sequence>
<reference evidence="2 3" key="1">
    <citation type="submission" date="2016-10" db="EMBL/GenBank/DDBJ databases">
        <authorList>
            <person name="Varghese N."/>
            <person name="Submissions S."/>
        </authorList>
    </citation>
    <scope>NUCLEOTIDE SEQUENCE [LARGE SCALE GENOMIC DNA]</scope>
    <source>
        <strain evidence="2 3">UNC380MFSha3.1</strain>
    </source>
</reference>
<evidence type="ECO:0000313" key="3">
    <source>
        <dbReference type="Proteomes" id="UP000198702"/>
    </source>
</evidence>
<organism evidence="2 3">
    <name type="scientific">Microbacterium saccharophilum</name>
    <dbReference type="NCBI Taxonomy" id="1213358"/>
    <lineage>
        <taxon>Bacteria</taxon>
        <taxon>Bacillati</taxon>
        <taxon>Actinomycetota</taxon>
        <taxon>Actinomycetes</taxon>
        <taxon>Micrococcales</taxon>
        <taxon>Microbacteriaceae</taxon>
        <taxon>Microbacterium</taxon>
    </lineage>
</organism>
<evidence type="ECO:0008006" key="4">
    <source>
        <dbReference type="Google" id="ProtNLM"/>
    </source>
</evidence>
<comment type="caution">
    <text evidence="2">The sequence shown here is derived from an EMBL/GenBank/DDBJ whole genome shotgun (WGS) entry which is preliminary data.</text>
</comment>
<feature type="transmembrane region" description="Helical" evidence="1">
    <location>
        <begin position="37"/>
        <end position="58"/>
    </location>
</feature>
<keyword evidence="1" id="KW-0472">Membrane</keyword>
<dbReference type="EMBL" id="FOQZ01000001">
    <property type="protein sequence ID" value="SFI37041.1"/>
    <property type="molecule type" value="Genomic_DNA"/>
</dbReference>
<keyword evidence="1" id="KW-1133">Transmembrane helix</keyword>
<dbReference type="Proteomes" id="UP000198702">
    <property type="component" value="Unassembled WGS sequence"/>
</dbReference>
<evidence type="ECO:0000256" key="1">
    <source>
        <dbReference type="SAM" id="Phobius"/>
    </source>
</evidence>
<proteinExistence type="predicted"/>
<keyword evidence="1" id="KW-0812">Transmembrane</keyword>
<gene>
    <name evidence="2" type="ORF">SAMN04487751_1443</name>
</gene>
<dbReference type="AlphaFoldDB" id="A0A7Z7CXB6"/>
<accession>A0A7Z7CXB6</accession>